<feature type="domain" description="D-isomer specific 2-hydroxyacid dehydrogenase catalytic" evidence="5">
    <location>
        <begin position="13"/>
        <end position="324"/>
    </location>
</feature>
<dbReference type="SUPFAM" id="SSF52283">
    <property type="entry name" value="Formate/glycerate dehydrogenase catalytic domain-like"/>
    <property type="match status" value="1"/>
</dbReference>
<gene>
    <name evidence="7" type="ORF">FC86_GL000166</name>
</gene>
<evidence type="ECO:0000256" key="3">
    <source>
        <dbReference type="ARBA" id="ARBA00023027"/>
    </source>
</evidence>
<name>A0A0R2DK65_9LACO</name>
<dbReference type="InterPro" id="IPR029752">
    <property type="entry name" value="D-isomer_DH_CS1"/>
</dbReference>
<comment type="similarity">
    <text evidence="1 4">Belongs to the D-isomer specific 2-hydroxyacid dehydrogenase family.</text>
</comment>
<dbReference type="AlphaFoldDB" id="A0A0R2DK65"/>
<dbReference type="GO" id="GO:0008720">
    <property type="term" value="F:D-lactate dehydrogenase (NAD+) activity"/>
    <property type="evidence" value="ECO:0007669"/>
    <property type="project" value="TreeGrafter"/>
</dbReference>
<evidence type="ECO:0000256" key="4">
    <source>
        <dbReference type="RuleBase" id="RU003719"/>
    </source>
</evidence>
<reference evidence="7 8" key="1">
    <citation type="journal article" date="2015" name="Genome Announc.">
        <title>Expanding the biotechnology potential of lactobacilli through comparative genomics of 213 strains and associated genera.</title>
        <authorList>
            <person name="Sun Z."/>
            <person name="Harris H.M."/>
            <person name="McCann A."/>
            <person name="Guo C."/>
            <person name="Argimon S."/>
            <person name="Zhang W."/>
            <person name="Yang X."/>
            <person name="Jeffery I.B."/>
            <person name="Cooney J.C."/>
            <person name="Kagawa T.F."/>
            <person name="Liu W."/>
            <person name="Song Y."/>
            <person name="Salvetti E."/>
            <person name="Wrobel A."/>
            <person name="Rasinkangas P."/>
            <person name="Parkhill J."/>
            <person name="Rea M.C."/>
            <person name="O'Sullivan O."/>
            <person name="Ritari J."/>
            <person name="Douillard F.P."/>
            <person name="Paul Ross R."/>
            <person name="Yang R."/>
            <person name="Briner A.E."/>
            <person name="Felis G.E."/>
            <person name="de Vos W.M."/>
            <person name="Barrangou R."/>
            <person name="Klaenhammer T.R."/>
            <person name="Caufield P.W."/>
            <person name="Cui Y."/>
            <person name="Zhang H."/>
            <person name="O'Toole P.W."/>
        </authorList>
    </citation>
    <scope>NUCLEOTIDE SEQUENCE [LARGE SCALE GENOMIC DNA]</scope>
    <source>
        <strain evidence="7 8">DSM 23037</strain>
    </source>
</reference>
<proteinExistence type="inferred from homology"/>
<evidence type="ECO:0000313" key="8">
    <source>
        <dbReference type="Proteomes" id="UP000051378"/>
    </source>
</evidence>
<dbReference type="GO" id="GO:0004617">
    <property type="term" value="F:phosphoglycerate dehydrogenase activity"/>
    <property type="evidence" value="ECO:0007669"/>
    <property type="project" value="UniProtKB-ARBA"/>
</dbReference>
<dbReference type="Proteomes" id="UP000051378">
    <property type="component" value="Unassembled WGS sequence"/>
</dbReference>
<feature type="domain" description="D-isomer specific 2-hydroxyacid dehydrogenase NAD-binding" evidence="6">
    <location>
        <begin position="108"/>
        <end position="292"/>
    </location>
</feature>
<dbReference type="Gene3D" id="3.40.50.720">
    <property type="entry name" value="NAD(P)-binding Rossmann-like Domain"/>
    <property type="match status" value="2"/>
</dbReference>
<dbReference type="GO" id="GO:0051287">
    <property type="term" value="F:NAD binding"/>
    <property type="evidence" value="ECO:0007669"/>
    <property type="project" value="InterPro"/>
</dbReference>
<protein>
    <submittedName>
        <fullName evidence="7">D-lactate dehydrogenase</fullName>
    </submittedName>
</protein>
<dbReference type="FunFam" id="3.40.50.720:FF:000041">
    <property type="entry name" value="D-3-phosphoglycerate dehydrogenase"/>
    <property type="match status" value="1"/>
</dbReference>
<dbReference type="PROSITE" id="PS00670">
    <property type="entry name" value="D_2_HYDROXYACID_DH_2"/>
    <property type="match status" value="1"/>
</dbReference>
<accession>A0A0R2DK65</accession>
<evidence type="ECO:0000259" key="6">
    <source>
        <dbReference type="Pfam" id="PF02826"/>
    </source>
</evidence>
<keyword evidence="3" id="KW-0520">NAD</keyword>
<evidence type="ECO:0000256" key="2">
    <source>
        <dbReference type="ARBA" id="ARBA00023002"/>
    </source>
</evidence>
<dbReference type="PANTHER" id="PTHR43026">
    <property type="entry name" value="2-HYDROXYACID DEHYDROGENASE HOMOLOG 1-RELATED"/>
    <property type="match status" value="1"/>
</dbReference>
<organism evidence="7 8">
    <name type="scientific">Holzapfeliella floricola DSM 23037 = JCM 16512</name>
    <dbReference type="NCBI Taxonomy" id="1423744"/>
    <lineage>
        <taxon>Bacteria</taxon>
        <taxon>Bacillati</taxon>
        <taxon>Bacillota</taxon>
        <taxon>Bacilli</taxon>
        <taxon>Lactobacillales</taxon>
        <taxon>Lactobacillaceae</taxon>
        <taxon>Holzapfeliella</taxon>
    </lineage>
</organism>
<dbReference type="STRING" id="1423744.FC86_GL000166"/>
<dbReference type="PATRIC" id="fig|1423744.4.peg.170"/>
<dbReference type="InterPro" id="IPR058205">
    <property type="entry name" value="D-LDH-like"/>
</dbReference>
<sequence>MFYGMRPEEKEYVISWSQQNNVQVKTTAELLTADTVEQAQGADGIVALQTQAYPKEVFDKMSQMGIKSLSLRNVGTDNVDKEAAKANNIRISNVPAYSPNAIAEFAVSSMMQLLRQTRKVIQYVEDGELKEAVALVGKELSAQTIGVVGTGRIGKRVVDILQGMGAKVVAYDPAFHQPGIDYVDDLNDLLKQSDVLTLHLPGMPATEHLINEKNISLMKPSAYLVNAARGMIVETRALINALKERRLAGAALDTFENEDELGKAMAQGHDNQDSDYQTLKSMDNVILTPHIAYHTDIAVHNMVHQSLDSAYQFSQGQNPENEVKF</sequence>
<dbReference type="PROSITE" id="PS00065">
    <property type="entry name" value="D_2_HYDROXYACID_DH_1"/>
    <property type="match status" value="1"/>
</dbReference>
<evidence type="ECO:0000256" key="1">
    <source>
        <dbReference type="ARBA" id="ARBA00005854"/>
    </source>
</evidence>
<dbReference type="Pfam" id="PF00389">
    <property type="entry name" value="2-Hacid_dh"/>
    <property type="match status" value="1"/>
</dbReference>
<comment type="caution">
    <text evidence="7">The sequence shown here is derived from an EMBL/GenBank/DDBJ whole genome shotgun (WGS) entry which is preliminary data.</text>
</comment>
<dbReference type="EMBL" id="AYZL01000010">
    <property type="protein sequence ID" value="KRN04489.1"/>
    <property type="molecule type" value="Genomic_DNA"/>
</dbReference>
<dbReference type="GO" id="GO:0006564">
    <property type="term" value="P:L-serine biosynthetic process"/>
    <property type="evidence" value="ECO:0007669"/>
    <property type="project" value="UniProtKB-ARBA"/>
</dbReference>
<dbReference type="PANTHER" id="PTHR43026:SF1">
    <property type="entry name" value="2-HYDROXYACID DEHYDROGENASE HOMOLOG 1-RELATED"/>
    <property type="match status" value="1"/>
</dbReference>
<dbReference type="GO" id="GO:0047545">
    <property type="term" value="F:(S)-2-hydroxyglutarate dehydrogenase activity"/>
    <property type="evidence" value="ECO:0007669"/>
    <property type="project" value="UniProtKB-ARBA"/>
</dbReference>
<dbReference type="Pfam" id="PF02826">
    <property type="entry name" value="2-Hacid_dh_C"/>
    <property type="match status" value="1"/>
</dbReference>
<dbReference type="InterPro" id="IPR006140">
    <property type="entry name" value="D-isomer_DH_NAD-bd"/>
</dbReference>
<dbReference type="SUPFAM" id="SSF51735">
    <property type="entry name" value="NAD(P)-binding Rossmann-fold domains"/>
    <property type="match status" value="1"/>
</dbReference>
<dbReference type="InterPro" id="IPR006139">
    <property type="entry name" value="D-isomer_2_OHA_DH_cat_dom"/>
</dbReference>
<keyword evidence="8" id="KW-1185">Reference proteome</keyword>
<evidence type="ECO:0000313" key="7">
    <source>
        <dbReference type="EMBL" id="KRN04489.1"/>
    </source>
</evidence>
<dbReference type="InterPro" id="IPR029753">
    <property type="entry name" value="D-isomer_DH_CS"/>
</dbReference>
<dbReference type="InterPro" id="IPR036291">
    <property type="entry name" value="NAD(P)-bd_dom_sf"/>
</dbReference>
<dbReference type="CDD" id="cd12186">
    <property type="entry name" value="LDH"/>
    <property type="match status" value="1"/>
</dbReference>
<evidence type="ECO:0000259" key="5">
    <source>
        <dbReference type="Pfam" id="PF00389"/>
    </source>
</evidence>
<dbReference type="PROSITE" id="PS00671">
    <property type="entry name" value="D_2_HYDROXYACID_DH_3"/>
    <property type="match status" value="1"/>
</dbReference>
<keyword evidence="2 4" id="KW-0560">Oxidoreductase</keyword>